<comment type="caution">
    <text evidence="2">The sequence shown here is derived from an EMBL/GenBank/DDBJ whole genome shotgun (WGS) entry which is preliminary data.</text>
</comment>
<dbReference type="AlphaFoldDB" id="A0A0V0QYW0"/>
<evidence type="ECO:0000313" key="2">
    <source>
        <dbReference type="EMBL" id="KRX07377.1"/>
    </source>
</evidence>
<protein>
    <submittedName>
        <fullName evidence="2">Uncharacterized protein</fullName>
    </submittedName>
</protein>
<sequence>MSIFFDEVNNENNLIYEDKEIHPYNYYQSRQNEMEALKDKANFQDSLLTGIQNSKLQYFLEEYQQKQRLIEEKFKEENRYLQPDQYDPIFDDQEANINIEQLNQQQQDEEERKRFYEEFILKPQQLQEEEEKQMICIFNTVETEKNKPETQYLIEMQKGWLQNINKEIKYMKRHTDKIKKQTQNSIECKNIKLIKKLATTINNSFRVYFDEIFDALMDEILTEEVYFLNELENKGNFDFSEFDQSLYQNLNQIDNNNNLKDENLEIEGEEGNIQQFKQQINRNQFKKQKQRNDSPIKEVKRLASQQKVPIDLIQAISTLDQYNDDIYYQDGDDEYC</sequence>
<accession>A0A0V0QYW0</accession>
<name>A0A0V0QYW0_PSEPJ</name>
<dbReference type="Proteomes" id="UP000054937">
    <property type="component" value="Unassembled WGS sequence"/>
</dbReference>
<gene>
    <name evidence="2" type="ORF">PPERSA_06992</name>
</gene>
<dbReference type="InParanoid" id="A0A0V0QYW0"/>
<reference evidence="2 3" key="1">
    <citation type="journal article" date="2015" name="Sci. Rep.">
        <title>Genome of the facultative scuticociliatosis pathogen Pseudocohnilembus persalinus provides insight into its virulence through horizontal gene transfer.</title>
        <authorList>
            <person name="Xiong J."/>
            <person name="Wang G."/>
            <person name="Cheng J."/>
            <person name="Tian M."/>
            <person name="Pan X."/>
            <person name="Warren A."/>
            <person name="Jiang C."/>
            <person name="Yuan D."/>
            <person name="Miao W."/>
        </authorList>
    </citation>
    <scope>NUCLEOTIDE SEQUENCE [LARGE SCALE GENOMIC DNA]</scope>
    <source>
        <strain evidence="2">36N120E</strain>
    </source>
</reference>
<dbReference type="OMA" id="KQMICIF"/>
<proteinExistence type="predicted"/>
<evidence type="ECO:0000256" key="1">
    <source>
        <dbReference type="SAM" id="Coils"/>
    </source>
</evidence>
<evidence type="ECO:0000313" key="3">
    <source>
        <dbReference type="Proteomes" id="UP000054937"/>
    </source>
</evidence>
<dbReference type="EMBL" id="LDAU01000084">
    <property type="protein sequence ID" value="KRX07377.1"/>
    <property type="molecule type" value="Genomic_DNA"/>
</dbReference>
<dbReference type="OrthoDB" id="297736at2759"/>
<keyword evidence="1" id="KW-0175">Coiled coil</keyword>
<feature type="coiled-coil region" evidence="1">
    <location>
        <begin position="92"/>
        <end position="119"/>
    </location>
</feature>
<organism evidence="2 3">
    <name type="scientific">Pseudocohnilembus persalinus</name>
    <name type="common">Ciliate</name>
    <dbReference type="NCBI Taxonomy" id="266149"/>
    <lineage>
        <taxon>Eukaryota</taxon>
        <taxon>Sar</taxon>
        <taxon>Alveolata</taxon>
        <taxon>Ciliophora</taxon>
        <taxon>Intramacronucleata</taxon>
        <taxon>Oligohymenophorea</taxon>
        <taxon>Scuticociliatia</taxon>
        <taxon>Philasterida</taxon>
        <taxon>Pseudocohnilembidae</taxon>
        <taxon>Pseudocohnilembus</taxon>
    </lineage>
</organism>
<keyword evidence="3" id="KW-1185">Reference proteome</keyword>